<keyword evidence="3 7" id="KW-0812">Transmembrane</keyword>
<keyword evidence="4 7" id="KW-1133">Transmembrane helix</keyword>
<evidence type="ECO:0000313" key="9">
    <source>
        <dbReference type="Proteomes" id="UP001166784"/>
    </source>
</evidence>
<feature type="transmembrane region" description="Helical" evidence="7">
    <location>
        <begin position="60"/>
        <end position="78"/>
    </location>
</feature>
<evidence type="ECO:0000256" key="4">
    <source>
        <dbReference type="ARBA" id="ARBA00022989"/>
    </source>
</evidence>
<gene>
    <name evidence="8" type="ORF">MMA15_09735</name>
</gene>
<keyword evidence="9" id="KW-1185">Reference proteome</keyword>
<keyword evidence="2" id="KW-1003">Cell membrane</keyword>
<name>A0ABS9SWP5_9ACTN</name>
<evidence type="ECO:0000313" key="8">
    <source>
        <dbReference type="EMBL" id="MCH6160675.1"/>
    </source>
</evidence>
<reference evidence="8" key="1">
    <citation type="submission" date="2022-03" db="EMBL/GenBank/DDBJ databases">
        <authorList>
            <person name="Santos J.D.N."/>
            <person name="Kallscheuer N."/>
            <person name="Jogler C."/>
            <person name="Lage O.M."/>
        </authorList>
    </citation>
    <scope>NUCLEOTIDE SEQUENCE</scope>
    <source>
        <strain evidence="8">M600PL45_2</strain>
    </source>
</reference>
<sequence length="208" mass="20688">MSTSEGWLIAAALPSLCLAPVLWYVATGAPARRLVALNLAQLLVAIALLLSAQGFRRPDFLDLALVLAVLAPAGTLVYARFLGGLRPARVVRWTALVGVPASVVPLCVTAGPGRQAVKVLVIGGLLLAGALVTGGGSQTSAESGEPEPEPQPGPGAEPGESGESGESGGPYECDGTYGPGTTRRSDAQDESGAGHGIGARRGGGGGSG</sequence>
<evidence type="ECO:0000256" key="2">
    <source>
        <dbReference type="ARBA" id="ARBA00022475"/>
    </source>
</evidence>
<accession>A0ABS9SWP5</accession>
<proteinExistence type="predicted"/>
<dbReference type="Proteomes" id="UP001166784">
    <property type="component" value="Unassembled WGS sequence"/>
</dbReference>
<comment type="subcellular location">
    <subcellularLocation>
        <location evidence="1">Cell membrane</location>
        <topology evidence="1">Multi-pass membrane protein</topology>
    </subcellularLocation>
</comment>
<dbReference type="RefSeq" id="WP_241058717.1">
    <property type="nucleotide sequence ID" value="NZ_JAKWJU010000002.1"/>
</dbReference>
<evidence type="ECO:0000256" key="5">
    <source>
        <dbReference type="ARBA" id="ARBA00023136"/>
    </source>
</evidence>
<feature type="compositionally biased region" description="Gly residues" evidence="6">
    <location>
        <begin position="193"/>
        <end position="208"/>
    </location>
</feature>
<dbReference type="Pfam" id="PF04066">
    <property type="entry name" value="MrpF_PhaF"/>
    <property type="match status" value="1"/>
</dbReference>
<keyword evidence="5 7" id="KW-0472">Membrane</keyword>
<feature type="region of interest" description="Disordered" evidence="6">
    <location>
        <begin position="136"/>
        <end position="208"/>
    </location>
</feature>
<evidence type="ECO:0000256" key="7">
    <source>
        <dbReference type="SAM" id="Phobius"/>
    </source>
</evidence>
<evidence type="ECO:0000256" key="6">
    <source>
        <dbReference type="SAM" id="MobiDB-lite"/>
    </source>
</evidence>
<evidence type="ECO:0000256" key="1">
    <source>
        <dbReference type="ARBA" id="ARBA00004651"/>
    </source>
</evidence>
<dbReference type="InterPro" id="IPR007208">
    <property type="entry name" value="MrpF/PhaF-like"/>
</dbReference>
<evidence type="ECO:0000256" key="3">
    <source>
        <dbReference type="ARBA" id="ARBA00022692"/>
    </source>
</evidence>
<dbReference type="EMBL" id="JAKWJU010000002">
    <property type="protein sequence ID" value="MCH6160675.1"/>
    <property type="molecule type" value="Genomic_DNA"/>
</dbReference>
<feature type="transmembrane region" description="Helical" evidence="7">
    <location>
        <begin position="34"/>
        <end position="54"/>
    </location>
</feature>
<organism evidence="8 9">
    <name type="scientific">Streptomyces marispadix</name>
    <dbReference type="NCBI Taxonomy" id="2922868"/>
    <lineage>
        <taxon>Bacteria</taxon>
        <taxon>Bacillati</taxon>
        <taxon>Actinomycetota</taxon>
        <taxon>Actinomycetes</taxon>
        <taxon>Kitasatosporales</taxon>
        <taxon>Streptomycetaceae</taxon>
        <taxon>Streptomyces</taxon>
    </lineage>
</organism>
<comment type="caution">
    <text evidence="8">The sequence shown here is derived from an EMBL/GenBank/DDBJ whole genome shotgun (WGS) entry which is preliminary data.</text>
</comment>
<feature type="transmembrane region" description="Helical" evidence="7">
    <location>
        <begin position="6"/>
        <end position="27"/>
    </location>
</feature>
<protein>
    <submittedName>
        <fullName evidence="8">Monovalent cation/H+ antiporter complex subunit F</fullName>
    </submittedName>
</protein>
<reference evidence="8" key="2">
    <citation type="journal article" date="2023" name="Int. J. Syst. Evol. Microbiol.">
        <title>Streptomyces marispadix sp. nov., isolated from marine beach sediment of the Northern Coast of Portugal.</title>
        <authorList>
            <person name="dos Santos J.D.N."/>
            <person name="Vitorino I.R."/>
            <person name="Kallscheuer N."/>
            <person name="Srivastava A."/>
            <person name="Krautwurst S."/>
            <person name="Marz M."/>
            <person name="Jogler C."/>
            <person name="Lobo Da Cunha A."/>
            <person name="Catita J."/>
            <person name="Goncalves H."/>
            <person name="Gonzalez I."/>
            <person name="Reyes F."/>
            <person name="Lage O.M."/>
        </authorList>
    </citation>
    <scope>NUCLEOTIDE SEQUENCE</scope>
    <source>
        <strain evidence="8">M600PL45_2</strain>
    </source>
</reference>